<feature type="binding site" evidence="5">
    <location>
        <position position="10"/>
    </location>
    <ligand>
        <name>Mg(2+)</name>
        <dbReference type="ChEBI" id="CHEBI:18420"/>
    </ligand>
</feature>
<dbReference type="InterPro" id="IPR002716">
    <property type="entry name" value="PIN_dom"/>
</dbReference>
<protein>
    <recommendedName>
        <fullName evidence="5">Ribonuclease VapC</fullName>
        <shortName evidence="5">RNase VapC</shortName>
        <ecNumber evidence="5">3.1.-.-</ecNumber>
    </recommendedName>
    <alternativeName>
        <fullName evidence="5">Toxin VapC</fullName>
    </alternativeName>
</protein>
<evidence type="ECO:0000256" key="5">
    <source>
        <dbReference type="HAMAP-Rule" id="MF_00265"/>
    </source>
</evidence>
<accession>E0THY4</accession>
<reference evidence="7 8" key="2">
    <citation type="journal article" date="2011" name="J. Bacteriol.">
        <title>Complete genome sequence of strain HTCC2503T of Parvularcula bermudensis, the type species of the order "Parvularculales" in the class Alphaproteobacteria.</title>
        <authorList>
            <person name="Oh H.M."/>
            <person name="Kang I."/>
            <person name="Vergin K.L."/>
            <person name="Kang D."/>
            <person name="Rhee K.H."/>
            <person name="Giovannoni S.J."/>
            <person name="Cho J.C."/>
        </authorList>
    </citation>
    <scope>NUCLEOTIDE SEQUENCE [LARGE SCALE GENOMIC DNA]</scope>
    <source>
        <strain evidence="8">ATCC BAA-594 / HTCC2503 / KCTC 12087</strain>
    </source>
</reference>
<feature type="domain" description="PIN" evidence="6">
    <location>
        <begin position="7"/>
        <end position="120"/>
    </location>
</feature>
<evidence type="ECO:0000313" key="8">
    <source>
        <dbReference type="Proteomes" id="UP000001302"/>
    </source>
</evidence>
<dbReference type="InterPro" id="IPR052106">
    <property type="entry name" value="PINc/VapC_TA"/>
</dbReference>
<dbReference type="PANTHER" id="PTHR38826">
    <property type="entry name" value="RIBONUCLEASE VAPC13"/>
    <property type="match status" value="1"/>
</dbReference>
<dbReference type="HOGENOM" id="CLU_128080_1_0_5"/>
<dbReference type="Proteomes" id="UP000001302">
    <property type="component" value="Chromosome"/>
</dbReference>
<dbReference type="InterPro" id="IPR029060">
    <property type="entry name" value="PIN-like_dom_sf"/>
</dbReference>
<proteinExistence type="inferred from homology"/>
<evidence type="ECO:0000259" key="6">
    <source>
        <dbReference type="Pfam" id="PF01850"/>
    </source>
</evidence>
<comment type="similarity">
    <text evidence="5">Belongs to the PINc/VapC protein family.</text>
</comment>
<keyword evidence="2 5" id="KW-0540">Nuclease</keyword>
<gene>
    <name evidence="5" type="primary">vapC</name>
    <name evidence="7" type="ordered locus">PB2503_00130</name>
</gene>
<dbReference type="eggNOG" id="COG5573">
    <property type="taxonomic scope" value="Bacteria"/>
</dbReference>
<dbReference type="PANTHER" id="PTHR38826:SF5">
    <property type="entry name" value="RIBONUCLEASE VAPC13"/>
    <property type="match status" value="1"/>
</dbReference>
<dbReference type="EMBL" id="CP002156">
    <property type="protein sequence ID" value="ADM10795.1"/>
    <property type="molecule type" value="Genomic_DNA"/>
</dbReference>
<dbReference type="HAMAP" id="MF_00265">
    <property type="entry name" value="VapC_Nob1"/>
    <property type="match status" value="1"/>
</dbReference>
<keyword evidence="4 5" id="KW-0378">Hydrolase</keyword>
<keyword evidence="8" id="KW-1185">Reference proteome</keyword>
<evidence type="ECO:0000256" key="1">
    <source>
        <dbReference type="ARBA" id="ARBA00022649"/>
    </source>
</evidence>
<keyword evidence="3 5" id="KW-0479">Metal-binding</keyword>
<dbReference type="GO" id="GO:0016787">
    <property type="term" value="F:hydrolase activity"/>
    <property type="evidence" value="ECO:0007669"/>
    <property type="project" value="UniProtKB-KW"/>
</dbReference>
<dbReference type="InterPro" id="IPR022907">
    <property type="entry name" value="VapC_family"/>
</dbReference>
<dbReference type="Gene3D" id="3.40.50.1010">
    <property type="entry name" value="5'-nuclease"/>
    <property type="match status" value="1"/>
</dbReference>
<dbReference type="GO" id="GO:0090729">
    <property type="term" value="F:toxin activity"/>
    <property type="evidence" value="ECO:0007669"/>
    <property type="project" value="UniProtKB-KW"/>
</dbReference>
<dbReference type="EC" id="3.1.-.-" evidence="5"/>
<dbReference type="RefSeq" id="WP_013301769.1">
    <property type="nucleotide sequence ID" value="NC_014414.1"/>
</dbReference>
<dbReference type="CDD" id="cd18692">
    <property type="entry name" value="PIN_VapC-like"/>
    <property type="match status" value="1"/>
</dbReference>
<evidence type="ECO:0000313" key="7">
    <source>
        <dbReference type="EMBL" id="ADM10795.1"/>
    </source>
</evidence>
<dbReference type="GO" id="GO:0000287">
    <property type="term" value="F:magnesium ion binding"/>
    <property type="evidence" value="ECO:0007669"/>
    <property type="project" value="UniProtKB-UniRule"/>
</dbReference>
<dbReference type="OrthoDB" id="163436at2"/>
<feature type="binding site" evidence="5">
    <location>
        <position position="101"/>
    </location>
    <ligand>
        <name>Mg(2+)</name>
        <dbReference type="ChEBI" id="CHEBI:18420"/>
    </ligand>
</feature>
<dbReference type="Pfam" id="PF01850">
    <property type="entry name" value="PIN"/>
    <property type="match status" value="1"/>
</dbReference>
<evidence type="ECO:0000256" key="4">
    <source>
        <dbReference type="ARBA" id="ARBA00022801"/>
    </source>
</evidence>
<evidence type="ECO:0000256" key="2">
    <source>
        <dbReference type="ARBA" id="ARBA00022722"/>
    </source>
</evidence>
<dbReference type="GO" id="GO:0004540">
    <property type="term" value="F:RNA nuclease activity"/>
    <property type="evidence" value="ECO:0007669"/>
    <property type="project" value="InterPro"/>
</dbReference>
<name>E0THY4_PARBH</name>
<sequence>MSGEPRVFIDTNVLLYLLSADTRKADRAEEILRSDRLDRRVSTQVIAEFAVNLHRKAGLDWPTIRVHIETLRLVCAVETVLSRDQDTAMELAERYRFSWWDAQILAVAQRCGAKTLYSEDLQHGQDVRGLRIENPFL</sequence>
<keyword evidence="5" id="KW-0460">Magnesium</keyword>
<dbReference type="KEGG" id="pbr:PB2503_00130"/>
<comment type="function">
    <text evidence="5">Toxic component of a toxin-antitoxin (TA) system. An RNase.</text>
</comment>
<dbReference type="SUPFAM" id="SSF88723">
    <property type="entry name" value="PIN domain-like"/>
    <property type="match status" value="1"/>
</dbReference>
<reference evidence="8" key="1">
    <citation type="submission" date="2010-08" db="EMBL/GenBank/DDBJ databases">
        <title>Genome sequence of Parvularcula bermudensis HTCC2503.</title>
        <authorList>
            <person name="Kang D.-M."/>
            <person name="Oh H.-M."/>
            <person name="Cho J.-C."/>
        </authorList>
    </citation>
    <scope>NUCLEOTIDE SEQUENCE [LARGE SCALE GENOMIC DNA]</scope>
    <source>
        <strain evidence="8">ATCC BAA-594 / HTCC2503 / KCTC 12087</strain>
    </source>
</reference>
<dbReference type="AlphaFoldDB" id="E0THY4"/>
<organism evidence="7 8">
    <name type="scientific">Parvularcula bermudensis (strain ATCC BAA-594 / HTCC2503 / KCTC 12087)</name>
    <dbReference type="NCBI Taxonomy" id="314260"/>
    <lineage>
        <taxon>Bacteria</taxon>
        <taxon>Pseudomonadati</taxon>
        <taxon>Pseudomonadota</taxon>
        <taxon>Alphaproteobacteria</taxon>
        <taxon>Parvularculales</taxon>
        <taxon>Parvularculaceae</taxon>
        <taxon>Parvularcula</taxon>
    </lineage>
</organism>
<evidence type="ECO:0000256" key="3">
    <source>
        <dbReference type="ARBA" id="ARBA00022723"/>
    </source>
</evidence>
<keyword evidence="5" id="KW-0800">Toxin</keyword>
<comment type="cofactor">
    <cofactor evidence="5">
        <name>Mg(2+)</name>
        <dbReference type="ChEBI" id="CHEBI:18420"/>
    </cofactor>
</comment>
<keyword evidence="1 5" id="KW-1277">Toxin-antitoxin system</keyword>